<evidence type="ECO:0000256" key="5">
    <source>
        <dbReference type="ARBA" id="ARBA00023159"/>
    </source>
</evidence>
<dbReference type="GO" id="GO:0005634">
    <property type="term" value="C:nucleus"/>
    <property type="evidence" value="ECO:0007669"/>
    <property type="project" value="UniProtKB-SubCell"/>
</dbReference>
<feature type="compositionally biased region" description="Basic and acidic residues" evidence="9">
    <location>
        <begin position="262"/>
        <end position="274"/>
    </location>
</feature>
<feature type="compositionally biased region" description="Basic and acidic residues" evidence="9">
    <location>
        <begin position="303"/>
        <end position="317"/>
    </location>
</feature>
<evidence type="ECO:0000256" key="9">
    <source>
        <dbReference type="SAM" id="MobiDB-lite"/>
    </source>
</evidence>
<proteinExistence type="predicted"/>
<keyword evidence="2" id="KW-0597">Phosphoprotein</keyword>
<evidence type="ECO:0000256" key="4">
    <source>
        <dbReference type="ARBA" id="ARBA00023015"/>
    </source>
</evidence>
<dbReference type="GO" id="GO:0003723">
    <property type="term" value="F:RNA binding"/>
    <property type="evidence" value="ECO:0007669"/>
    <property type="project" value="UniProtKB-UniRule"/>
</dbReference>
<feature type="region of interest" description="Disordered" evidence="9">
    <location>
        <begin position="178"/>
        <end position="396"/>
    </location>
</feature>
<dbReference type="SMART" id="SM00360">
    <property type="entry name" value="RRM"/>
    <property type="match status" value="1"/>
</dbReference>
<comment type="caution">
    <text evidence="11">The sequence shown here is derived from an EMBL/GenBank/DDBJ whole genome shotgun (WGS) entry which is preliminary data.</text>
</comment>
<feature type="domain" description="RRM" evidence="10">
    <location>
        <begin position="402"/>
        <end position="479"/>
    </location>
</feature>
<dbReference type="Pfam" id="PF00076">
    <property type="entry name" value="RRM_1"/>
    <property type="match status" value="1"/>
</dbReference>
<dbReference type="PANTHER" id="PTHR15528">
    <property type="entry name" value="PEROXISOME PROLIFERATOR ACTIVATED RECEPTOR GAMMA COACTIVATOR 1 PGC-1 -RELATED"/>
    <property type="match status" value="1"/>
</dbReference>
<dbReference type="InterPro" id="IPR035979">
    <property type="entry name" value="RBD_domain_sf"/>
</dbReference>
<dbReference type="GO" id="GO:0045944">
    <property type="term" value="P:positive regulation of transcription by RNA polymerase II"/>
    <property type="evidence" value="ECO:0007669"/>
    <property type="project" value="TreeGrafter"/>
</dbReference>
<evidence type="ECO:0000313" key="12">
    <source>
        <dbReference type="Proteomes" id="UP000230750"/>
    </source>
</evidence>
<feature type="compositionally biased region" description="Basic residues" evidence="9">
    <location>
        <begin position="291"/>
        <end position="302"/>
    </location>
</feature>
<dbReference type="EMBL" id="MRZV01001755">
    <property type="protein sequence ID" value="PIK36045.1"/>
    <property type="molecule type" value="Genomic_DNA"/>
</dbReference>
<feature type="compositionally biased region" description="Polar residues" evidence="9">
    <location>
        <begin position="111"/>
        <end position="121"/>
    </location>
</feature>
<dbReference type="Gene3D" id="3.30.70.330">
    <property type="match status" value="1"/>
</dbReference>
<dbReference type="InterPro" id="IPR000504">
    <property type="entry name" value="RRM_dom"/>
</dbReference>
<keyword evidence="6" id="KW-0804">Transcription</keyword>
<dbReference type="GO" id="GO:0003712">
    <property type="term" value="F:transcription coregulator activity"/>
    <property type="evidence" value="ECO:0007669"/>
    <property type="project" value="InterPro"/>
</dbReference>
<protein>
    <recommendedName>
        <fullName evidence="10">RRM domain-containing protein</fullName>
    </recommendedName>
</protein>
<dbReference type="OrthoDB" id="10047851at2759"/>
<feature type="compositionally biased region" description="Basic residues" evidence="9">
    <location>
        <begin position="218"/>
        <end position="227"/>
    </location>
</feature>
<feature type="region of interest" description="Disordered" evidence="9">
    <location>
        <begin position="29"/>
        <end position="50"/>
    </location>
</feature>
<feature type="compositionally biased region" description="Basic and acidic residues" evidence="9">
    <location>
        <begin position="138"/>
        <end position="148"/>
    </location>
</feature>
<evidence type="ECO:0000256" key="3">
    <source>
        <dbReference type="ARBA" id="ARBA00022884"/>
    </source>
</evidence>
<feature type="compositionally biased region" description="Basic residues" evidence="9">
    <location>
        <begin position="331"/>
        <end position="343"/>
    </location>
</feature>
<feature type="compositionally biased region" description="Basic and acidic residues" evidence="9">
    <location>
        <begin position="377"/>
        <end position="396"/>
    </location>
</feature>
<feature type="compositionally biased region" description="Basic and acidic residues" evidence="9">
    <location>
        <begin position="178"/>
        <end position="201"/>
    </location>
</feature>
<dbReference type="InterPro" id="IPR012677">
    <property type="entry name" value="Nucleotide-bd_a/b_plait_sf"/>
</dbReference>
<keyword evidence="5" id="KW-0010">Activator</keyword>
<organism evidence="11 12">
    <name type="scientific">Stichopus japonicus</name>
    <name type="common">Sea cucumber</name>
    <dbReference type="NCBI Taxonomy" id="307972"/>
    <lineage>
        <taxon>Eukaryota</taxon>
        <taxon>Metazoa</taxon>
        <taxon>Echinodermata</taxon>
        <taxon>Eleutherozoa</taxon>
        <taxon>Echinozoa</taxon>
        <taxon>Holothuroidea</taxon>
        <taxon>Aspidochirotacea</taxon>
        <taxon>Aspidochirotida</taxon>
        <taxon>Stichopodidae</taxon>
        <taxon>Apostichopus</taxon>
    </lineage>
</organism>
<keyword evidence="12" id="KW-1185">Reference proteome</keyword>
<feature type="compositionally biased region" description="Basic residues" evidence="9">
    <location>
        <begin position="99"/>
        <end position="110"/>
    </location>
</feature>
<dbReference type="InterPro" id="IPR034605">
    <property type="entry name" value="PGC-1"/>
</dbReference>
<feature type="compositionally biased region" description="Low complexity" evidence="9">
    <location>
        <begin position="122"/>
        <end position="134"/>
    </location>
</feature>
<dbReference type="AlphaFoldDB" id="A0A2G8JJZ0"/>
<feature type="compositionally biased region" description="Low complexity" evidence="9">
    <location>
        <begin position="276"/>
        <end position="290"/>
    </location>
</feature>
<comment type="subcellular location">
    <subcellularLocation>
        <location evidence="1">Nucleus</location>
    </subcellularLocation>
</comment>
<evidence type="ECO:0000256" key="6">
    <source>
        <dbReference type="ARBA" id="ARBA00023163"/>
    </source>
</evidence>
<keyword evidence="4" id="KW-0805">Transcription regulation</keyword>
<keyword evidence="3 8" id="KW-0694">RNA-binding</keyword>
<dbReference type="Proteomes" id="UP000230750">
    <property type="component" value="Unassembled WGS sequence"/>
</dbReference>
<dbReference type="STRING" id="307972.A0A2G8JJZ0"/>
<reference evidence="11 12" key="1">
    <citation type="journal article" date="2017" name="PLoS Biol.">
        <title>The sea cucumber genome provides insights into morphological evolution and visceral regeneration.</title>
        <authorList>
            <person name="Zhang X."/>
            <person name="Sun L."/>
            <person name="Yuan J."/>
            <person name="Sun Y."/>
            <person name="Gao Y."/>
            <person name="Zhang L."/>
            <person name="Li S."/>
            <person name="Dai H."/>
            <person name="Hamel J.F."/>
            <person name="Liu C."/>
            <person name="Yu Y."/>
            <person name="Liu S."/>
            <person name="Lin W."/>
            <person name="Guo K."/>
            <person name="Jin S."/>
            <person name="Xu P."/>
            <person name="Storey K.B."/>
            <person name="Huan P."/>
            <person name="Zhang T."/>
            <person name="Zhou Y."/>
            <person name="Zhang J."/>
            <person name="Lin C."/>
            <person name="Li X."/>
            <person name="Xing L."/>
            <person name="Huo D."/>
            <person name="Sun M."/>
            <person name="Wang L."/>
            <person name="Mercier A."/>
            <person name="Li F."/>
            <person name="Yang H."/>
            <person name="Xiang J."/>
        </authorList>
    </citation>
    <scope>NUCLEOTIDE SEQUENCE [LARGE SCALE GENOMIC DNA]</scope>
    <source>
        <strain evidence="11">Shaxun</strain>
        <tissue evidence="11">Muscle</tissue>
    </source>
</reference>
<evidence type="ECO:0000256" key="2">
    <source>
        <dbReference type="ARBA" id="ARBA00022553"/>
    </source>
</evidence>
<evidence type="ECO:0000256" key="7">
    <source>
        <dbReference type="ARBA" id="ARBA00023242"/>
    </source>
</evidence>
<evidence type="ECO:0000259" key="10">
    <source>
        <dbReference type="PROSITE" id="PS50102"/>
    </source>
</evidence>
<dbReference type="PROSITE" id="PS50102">
    <property type="entry name" value="RRM"/>
    <property type="match status" value="1"/>
</dbReference>
<sequence length="534" mass="61598">MVGCKRGKTDVLPFKRSRLKHSSVHRVQEKATNPVRSLPGSRCASPATTAGDAHSQVEYLSLEHDYCVNWDNSNLLKSSLSQQLAQNVKLTTEQRREVYRKKYKVRKKTGSKTGSNCSTPQSLSPLSSAPASPSCAKEPNDEAKKEAGKTQSSKEPLFDKIPDYFAGKLLMGMYKERDTIQEKEPENDQSRTEEKTEEKISTKTSLWKTSKAKSDRKSRTRYRRRSSRSPSYHSSDHSSRSCSRSRSRSGSRSYSSSRSRSRSVDSRGDDDRTSRSRSSSACSRGCSHSPSSRRRLRSRSRSRSREHSQDRSRDRSHSRSRSRSPSVSRSRSQRRGSSRRSRYRSGSSRSASRSRSRSRSRIRSTSRSARRRSLDRRKRDQSLERRQRQKEEEKNQDWENRRVVYVGDIPLDTTKEELYKRFSRFGEIKKITLHFRDEQTQGDHYAFVTFEYTCDAYACIKAGNPPDGIQYDLCFGGRRNFCKTVYEDLDSMNREEVKHEFGYKAAECPEEGGINDDNNDFDNLLKQAMKKLKR</sequence>
<keyword evidence="7" id="KW-0539">Nucleus</keyword>
<feature type="compositionally biased region" description="Basic residues" evidence="9">
    <location>
        <begin position="352"/>
        <end position="376"/>
    </location>
</feature>
<dbReference type="SUPFAM" id="SSF54928">
    <property type="entry name" value="RNA-binding domain, RBD"/>
    <property type="match status" value="1"/>
</dbReference>
<evidence type="ECO:0000256" key="1">
    <source>
        <dbReference type="ARBA" id="ARBA00004123"/>
    </source>
</evidence>
<dbReference type="PANTHER" id="PTHR15528:SF11">
    <property type="entry name" value="FI18188P1"/>
    <property type="match status" value="1"/>
</dbReference>
<feature type="region of interest" description="Disordered" evidence="9">
    <location>
        <begin position="99"/>
        <end position="158"/>
    </location>
</feature>
<accession>A0A2G8JJZ0</accession>
<evidence type="ECO:0000313" key="11">
    <source>
        <dbReference type="EMBL" id="PIK36045.1"/>
    </source>
</evidence>
<name>A0A2G8JJZ0_STIJA</name>
<evidence type="ECO:0000256" key="8">
    <source>
        <dbReference type="PROSITE-ProRule" id="PRU00176"/>
    </source>
</evidence>
<gene>
    <name evidence="11" type="ORF">BSL78_27129</name>
</gene>